<dbReference type="Gene3D" id="2.170.130.10">
    <property type="entry name" value="TonB-dependent receptor, plug domain"/>
    <property type="match status" value="1"/>
</dbReference>
<dbReference type="PANTHER" id="PTHR47234:SF3">
    <property type="entry name" value="SECRETIN_TONB SHORT N-TERMINAL DOMAIN-CONTAINING PROTEIN"/>
    <property type="match status" value="1"/>
</dbReference>
<dbReference type="SUPFAM" id="SSF56935">
    <property type="entry name" value="Porins"/>
    <property type="match status" value="1"/>
</dbReference>
<feature type="domain" description="TonB-dependent receptor plug" evidence="1">
    <location>
        <begin position="60"/>
        <end position="181"/>
    </location>
</feature>
<name>A0A382TA97_9ZZZZ</name>
<dbReference type="PROSITE" id="PS52016">
    <property type="entry name" value="TONB_DEPENDENT_REC_3"/>
    <property type="match status" value="1"/>
</dbReference>
<dbReference type="AlphaFoldDB" id="A0A382TA97"/>
<dbReference type="InterPro" id="IPR037066">
    <property type="entry name" value="Plug_dom_sf"/>
</dbReference>
<proteinExistence type="predicted"/>
<feature type="non-terminal residue" evidence="2">
    <location>
        <position position="200"/>
    </location>
</feature>
<accession>A0A382TA97</accession>
<protein>
    <recommendedName>
        <fullName evidence="1">TonB-dependent receptor plug domain-containing protein</fullName>
    </recommendedName>
</protein>
<dbReference type="EMBL" id="UINC01134620">
    <property type="protein sequence ID" value="SVD18271.1"/>
    <property type="molecule type" value="Genomic_DNA"/>
</dbReference>
<evidence type="ECO:0000313" key="2">
    <source>
        <dbReference type="EMBL" id="SVD18271.1"/>
    </source>
</evidence>
<dbReference type="PANTHER" id="PTHR47234">
    <property type="match status" value="1"/>
</dbReference>
<evidence type="ECO:0000259" key="1">
    <source>
        <dbReference type="Pfam" id="PF07715"/>
    </source>
</evidence>
<reference evidence="2" key="1">
    <citation type="submission" date="2018-05" db="EMBL/GenBank/DDBJ databases">
        <authorList>
            <person name="Lanie J.A."/>
            <person name="Ng W.-L."/>
            <person name="Kazmierczak K.M."/>
            <person name="Andrzejewski T.M."/>
            <person name="Davidsen T.M."/>
            <person name="Wayne K.J."/>
            <person name="Tettelin H."/>
            <person name="Glass J.I."/>
            <person name="Rusch D."/>
            <person name="Podicherti R."/>
            <person name="Tsui H.-C.T."/>
            <person name="Winkler M.E."/>
        </authorList>
    </citation>
    <scope>NUCLEOTIDE SEQUENCE</scope>
</reference>
<gene>
    <name evidence="2" type="ORF">METZ01_LOCUS371125</name>
</gene>
<sequence length="200" mass="20794">MNTTLSLLTKNVRGVLAASAAFSVMAAAPVYAQEAEESAKAEDFEQIAVVGSRAAPRSVADSAVPIDIISDEEFKQQGATDMVSMMQTVVPSFNVNDQPINDASTLVRPANLRGMASDHTLVLVNGKRRHRSAVITFLGGGLSDGAQGPDISVIPAAALKQVEVLRDGAAAQYGSDAIAGVINFVLNDASEGGSFEARYG</sequence>
<dbReference type="InterPro" id="IPR012910">
    <property type="entry name" value="Plug_dom"/>
</dbReference>
<dbReference type="Pfam" id="PF07715">
    <property type="entry name" value="Plug"/>
    <property type="match status" value="1"/>
</dbReference>
<dbReference type="InterPro" id="IPR039426">
    <property type="entry name" value="TonB-dep_rcpt-like"/>
</dbReference>
<organism evidence="2">
    <name type="scientific">marine metagenome</name>
    <dbReference type="NCBI Taxonomy" id="408172"/>
    <lineage>
        <taxon>unclassified sequences</taxon>
        <taxon>metagenomes</taxon>
        <taxon>ecological metagenomes</taxon>
    </lineage>
</organism>